<dbReference type="InterPro" id="IPR003749">
    <property type="entry name" value="ThiS/MoaD-like"/>
</dbReference>
<dbReference type="AlphaFoldDB" id="A0A9E7NBA1"/>
<dbReference type="InterPro" id="IPR012675">
    <property type="entry name" value="Beta-grasp_dom_sf"/>
</dbReference>
<gene>
    <name evidence="2" type="ORF">NGM29_05545</name>
</gene>
<reference evidence="2" key="1">
    <citation type="submission" date="2022-06" db="EMBL/GenBank/DDBJ databases">
        <title>Diverse halophilic archaea isolated from saline environments.</title>
        <authorList>
            <person name="Cui H.-L."/>
        </authorList>
    </citation>
    <scope>NUCLEOTIDE SEQUENCE</scope>
    <source>
        <strain evidence="2">WLHS1</strain>
    </source>
</reference>
<feature type="region of interest" description="Disordered" evidence="1">
    <location>
        <begin position="82"/>
        <end position="108"/>
    </location>
</feature>
<protein>
    <submittedName>
        <fullName evidence="2">MoaD/ThiS family protein</fullName>
    </submittedName>
</protein>
<dbReference type="Pfam" id="PF02597">
    <property type="entry name" value="ThiS"/>
    <property type="match status" value="1"/>
</dbReference>
<dbReference type="SUPFAM" id="SSF54285">
    <property type="entry name" value="MoaD/ThiS"/>
    <property type="match status" value="1"/>
</dbReference>
<dbReference type="EMBL" id="CP100355">
    <property type="protein sequence ID" value="UTF54735.1"/>
    <property type="molecule type" value="Genomic_DNA"/>
</dbReference>
<evidence type="ECO:0000313" key="3">
    <source>
        <dbReference type="Proteomes" id="UP001056855"/>
    </source>
</evidence>
<dbReference type="Gene3D" id="3.10.20.30">
    <property type="match status" value="1"/>
</dbReference>
<name>A0A9E7NBA1_9EURY</name>
<evidence type="ECO:0000313" key="2">
    <source>
        <dbReference type="EMBL" id="UTF54735.1"/>
    </source>
</evidence>
<proteinExistence type="predicted"/>
<keyword evidence="3" id="KW-1185">Reference proteome</keyword>
<dbReference type="GeneID" id="73289489"/>
<sequence length="108" mass="11549">MDVTVYGPLRGATGAKTVTLQCDPDTVAEVVDAFVQAYPRARPQLFTEDGALRPSVRVTVDGGRASFDDSCPAGATVSLFPAIQTGRRRIPRATAPGEEGDNQQYKNH</sequence>
<dbReference type="RefSeq" id="WP_254159441.1">
    <property type="nucleotide sequence ID" value="NZ_CP100355.1"/>
</dbReference>
<accession>A0A9E7NBA1</accession>
<organism evidence="2 3">
    <name type="scientific">Natronosalvus rutilus</name>
    <dbReference type="NCBI Taxonomy" id="2953753"/>
    <lineage>
        <taxon>Archaea</taxon>
        <taxon>Methanobacteriati</taxon>
        <taxon>Methanobacteriota</taxon>
        <taxon>Stenosarchaea group</taxon>
        <taxon>Halobacteria</taxon>
        <taxon>Halobacteriales</taxon>
        <taxon>Natrialbaceae</taxon>
        <taxon>Natronosalvus</taxon>
    </lineage>
</organism>
<dbReference type="InterPro" id="IPR016155">
    <property type="entry name" value="Mopterin_synth/thiamin_S_b"/>
</dbReference>
<dbReference type="Proteomes" id="UP001056855">
    <property type="component" value="Chromosome"/>
</dbReference>
<dbReference type="KEGG" id="sawl:NGM29_05545"/>
<dbReference type="CDD" id="cd17040">
    <property type="entry name" value="Ubl_MoaD_like"/>
    <property type="match status" value="1"/>
</dbReference>
<evidence type="ECO:0000256" key="1">
    <source>
        <dbReference type="SAM" id="MobiDB-lite"/>
    </source>
</evidence>